<evidence type="ECO:0000256" key="2">
    <source>
        <dbReference type="SAM" id="Phobius"/>
    </source>
</evidence>
<keyword evidence="4" id="KW-1185">Reference proteome</keyword>
<name>A0A2P6NJC5_9EUKA</name>
<feature type="transmembrane region" description="Helical" evidence="2">
    <location>
        <begin position="218"/>
        <end position="242"/>
    </location>
</feature>
<evidence type="ECO:0000256" key="1">
    <source>
        <dbReference type="SAM" id="MobiDB-lite"/>
    </source>
</evidence>
<dbReference type="PANTHER" id="PTHR31248:SF2">
    <property type="entry name" value="DOMAIN PROTEIN, PUTATIVE (AFU_ORTHOLOGUE AFUA_5G04290)-RELATED"/>
    <property type="match status" value="1"/>
</dbReference>
<dbReference type="AlphaFoldDB" id="A0A2P6NJC5"/>
<sequence length="246" mass="27262">MQLCYPQSFRDAYVNEGRSLCSNTVTSATARRKSFAQKILKEAEVTRVPSSPTTNSHEQILQHMYITYRSIQRNHKSQQMLLPVNLPSQSFIVLRQRTRREAFYHHSSNPPRKAAMQEQQGQPQYNQSAPPQQGYPQGPPPQGYPQQGYPQQGYPQQGYPPSPPYGSPNVIVVAAPAAAPASPVIVNNNNSNNNQQQQQAGPTVVVVQKDTVNHCCHFLLFIITGGLWLPIWIIACAGVGCARPCG</sequence>
<feature type="region of interest" description="Disordered" evidence="1">
    <location>
        <begin position="105"/>
        <end position="161"/>
    </location>
</feature>
<dbReference type="EMBL" id="MDYQ01000070">
    <property type="protein sequence ID" value="PRP84047.1"/>
    <property type="molecule type" value="Genomic_DNA"/>
</dbReference>
<organism evidence="3 4">
    <name type="scientific">Planoprotostelium fungivorum</name>
    <dbReference type="NCBI Taxonomy" id="1890364"/>
    <lineage>
        <taxon>Eukaryota</taxon>
        <taxon>Amoebozoa</taxon>
        <taxon>Evosea</taxon>
        <taxon>Variosea</taxon>
        <taxon>Cavosteliida</taxon>
        <taxon>Cavosteliaceae</taxon>
        <taxon>Planoprotostelium</taxon>
    </lineage>
</organism>
<accession>A0A2P6NJC5</accession>
<proteinExistence type="predicted"/>
<keyword evidence="2" id="KW-0812">Transmembrane</keyword>
<dbReference type="OrthoDB" id="33738at2759"/>
<evidence type="ECO:0000313" key="3">
    <source>
        <dbReference type="EMBL" id="PRP84047.1"/>
    </source>
</evidence>
<keyword evidence="2" id="KW-0472">Membrane</keyword>
<comment type="caution">
    <text evidence="3">The sequence shown here is derived from an EMBL/GenBank/DDBJ whole genome shotgun (WGS) entry which is preliminary data.</text>
</comment>
<keyword evidence="2" id="KW-1133">Transmembrane helix</keyword>
<reference evidence="3 4" key="1">
    <citation type="journal article" date="2018" name="Genome Biol. Evol.">
        <title>Multiple Roots of Fruiting Body Formation in Amoebozoa.</title>
        <authorList>
            <person name="Hillmann F."/>
            <person name="Forbes G."/>
            <person name="Novohradska S."/>
            <person name="Ferling I."/>
            <person name="Riege K."/>
            <person name="Groth M."/>
            <person name="Westermann M."/>
            <person name="Marz M."/>
            <person name="Spaller T."/>
            <person name="Winckler T."/>
            <person name="Schaap P."/>
            <person name="Glockner G."/>
        </authorList>
    </citation>
    <scope>NUCLEOTIDE SEQUENCE [LARGE SCALE GENOMIC DNA]</scope>
    <source>
        <strain evidence="3 4">Jena</strain>
    </source>
</reference>
<feature type="compositionally biased region" description="Low complexity" evidence="1">
    <location>
        <begin position="144"/>
        <end position="157"/>
    </location>
</feature>
<dbReference type="Proteomes" id="UP000241769">
    <property type="component" value="Unassembled WGS sequence"/>
</dbReference>
<gene>
    <name evidence="3" type="ORF">PROFUN_08509</name>
</gene>
<dbReference type="PANTHER" id="PTHR31248">
    <property type="entry name" value="DOMAIN PROTEIN, PUTATIVE (AFU_ORTHOLOGUE AFUA_5G04290)-RELATED"/>
    <property type="match status" value="1"/>
</dbReference>
<feature type="compositionally biased region" description="Polar residues" evidence="1">
    <location>
        <begin position="117"/>
        <end position="129"/>
    </location>
</feature>
<protein>
    <submittedName>
        <fullName evidence="3">Uncharacterized protein</fullName>
    </submittedName>
</protein>
<dbReference type="InParanoid" id="A0A2P6NJC5"/>
<evidence type="ECO:0000313" key="4">
    <source>
        <dbReference type="Proteomes" id="UP000241769"/>
    </source>
</evidence>